<reference evidence="2 3" key="2">
    <citation type="journal article" date="2016" name="Genome Announc.">
        <title>Complete Genome Sequence of the Highly Virulent Aeromonas schubertii Strain WL1483, Isolated from Diseased Snakehead Fish (Channa argus) in China.</title>
        <authorList>
            <person name="Liu L."/>
            <person name="Li N."/>
            <person name="Zhang D."/>
            <person name="Fu X."/>
            <person name="Shi C."/>
            <person name="Lin Q."/>
            <person name="Hao G."/>
        </authorList>
    </citation>
    <scope>NUCLEOTIDE SEQUENCE [LARGE SCALE GENOMIC DNA]</scope>
    <source>
        <strain evidence="2 3">WL1483</strain>
    </source>
</reference>
<feature type="domain" description="NAD(P)-binding" evidence="1">
    <location>
        <begin position="8"/>
        <end position="195"/>
    </location>
</feature>
<proteinExistence type="predicted"/>
<dbReference type="InterPro" id="IPR016040">
    <property type="entry name" value="NAD(P)-bd_dom"/>
</dbReference>
<protein>
    <submittedName>
        <fullName evidence="2">NAD dependent epimerase/dehydratase family protein</fullName>
    </submittedName>
</protein>
<dbReference type="Gene3D" id="3.40.50.720">
    <property type="entry name" value="NAD(P)-binding Rossmann-like Domain"/>
    <property type="match status" value="1"/>
</dbReference>
<organism evidence="2 3">
    <name type="scientific">Aeromonas schubertii</name>
    <dbReference type="NCBI Taxonomy" id="652"/>
    <lineage>
        <taxon>Bacteria</taxon>
        <taxon>Pseudomonadati</taxon>
        <taxon>Pseudomonadota</taxon>
        <taxon>Gammaproteobacteria</taxon>
        <taxon>Aeromonadales</taxon>
        <taxon>Aeromonadaceae</taxon>
        <taxon>Aeromonas</taxon>
    </lineage>
</organism>
<dbReference type="SUPFAM" id="SSF51735">
    <property type="entry name" value="NAD(P)-binding Rossmann-fold domains"/>
    <property type="match status" value="1"/>
</dbReference>
<dbReference type="Proteomes" id="UP000058114">
    <property type="component" value="Chromosome"/>
</dbReference>
<gene>
    <name evidence="2" type="ORF">WL1483_3363</name>
</gene>
<dbReference type="PANTHER" id="PTHR15020:SF50">
    <property type="entry name" value="UPF0659 PROTEIN YMR090W"/>
    <property type="match status" value="1"/>
</dbReference>
<dbReference type="KEGG" id="asr:WL1483_3363"/>
<dbReference type="PANTHER" id="PTHR15020">
    <property type="entry name" value="FLAVIN REDUCTASE-RELATED"/>
    <property type="match status" value="1"/>
</dbReference>
<dbReference type="AlphaFoldDB" id="A0A0S2SMN8"/>
<accession>A0A0S2SMN8</accession>
<dbReference type="InterPro" id="IPR036291">
    <property type="entry name" value="NAD(P)-bd_dom_sf"/>
</dbReference>
<dbReference type="Pfam" id="PF13460">
    <property type="entry name" value="NAD_binding_10"/>
    <property type="match status" value="1"/>
</dbReference>
<dbReference type="RefSeq" id="WP_060587130.1">
    <property type="nucleotide sequence ID" value="NZ_CP013067.1"/>
</dbReference>
<evidence type="ECO:0000313" key="3">
    <source>
        <dbReference type="Proteomes" id="UP000058114"/>
    </source>
</evidence>
<dbReference type="PATRIC" id="fig|652.5.peg.3235"/>
<dbReference type="EMBL" id="CP013067">
    <property type="protein sequence ID" value="ALP42782.1"/>
    <property type="molecule type" value="Genomic_DNA"/>
</dbReference>
<evidence type="ECO:0000259" key="1">
    <source>
        <dbReference type="Pfam" id="PF13460"/>
    </source>
</evidence>
<evidence type="ECO:0000313" key="2">
    <source>
        <dbReference type="EMBL" id="ALP42782.1"/>
    </source>
</evidence>
<name>A0A0S2SMN8_9GAMM</name>
<sequence length="213" mass="22773">MPRFLLFGAGRGLGLATTRHLLAREHEVHALVRCPIQGGELAAMGVSVTAGDALDGEAVAMACKGAGEEALVISTLGSFHAARPVDFEGNRLVIDTLEQCGLRRLLLVTSLGCGDSWHSLPERARAVFGHEVRLKSLAESWLQSSSLAWTILRPAGLQDGEPTGHARLAPQGEELHGLVRRSDVARLAHTLVQDPQHIGRIYGCVDDALIRAS</sequence>
<reference evidence="3" key="1">
    <citation type="submission" date="2015-10" db="EMBL/GenBank/DDBJ databases">
        <title>Complete Genome Sequence of Aeromonas schubertii strain WL1483.</title>
        <authorList>
            <person name="Liu L."/>
        </authorList>
    </citation>
    <scope>NUCLEOTIDE SEQUENCE [LARGE SCALE GENOMIC DNA]</scope>
    <source>
        <strain evidence="3">WL1483</strain>
    </source>
</reference>